<dbReference type="EMBL" id="CP059733">
    <property type="protein sequence ID" value="WDE03103.1"/>
    <property type="molecule type" value="Genomic_DNA"/>
</dbReference>
<evidence type="ECO:0000256" key="5">
    <source>
        <dbReference type="ARBA" id="ARBA00022448"/>
    </source>
</evidence>
<keyword evidence="5" id="KW-0813">Transport</keyword>
<dbReference type="Gene3D" id="3.40.190.10">
    <property type="entry name" value="Periplasmic binding protein-like II"/>
    <property type="match status" value="1"/>
</dbReference>
<dbReference type="GO" id="GO:0042597">
    <property type="term" value="C:periplasmic space"/>
    <property type="evidence" value="ECO:0007669"/>
    <property type="project" value="UniProtKB-SubCell"/>
</dbReference>
<proteinExistence type="inferred from homology"/>
<evidence type="ECO:0000256" key="3">
    <source>
        <dbReference type="ARBA" id="ARBA00011557"/>
    </source>
</evidence>
<dbReference type="SUPFAM" id="SSF53850">
    <property type="entry name" value="Periplasmic binding protein-like II"/>
    <property type="match status" value="1"/>
</dbReference>
<evidence type="ECO:0000256" key="1">
    <source>
        <dbReference type="ARBA" id="ARBA00004418"/>
    </source>
</evidence>
<dbReference type="AlphaFoldDB" id="A0AAF0C6X4"/>
<dbReference type="KEGG" id="tvd:SG34_016975"/>
<dbReference type="Proteomes" id="UP000032352">
    <property type="component" value="Chromosome"/>
</dbReference>
<dbReference type="RefSeq" id="WP_161798058.1">
    <property type="nucleotide sequence ID" value="NZ_CP059733.1"/>
</dbReference>
<evidence type="ECO:0000313" key="8">
    <source>
        <dbReference type="Proteomes" id="UP000032352"/>
    </source>
</evidence>
<organism evidence="7 8">
    <name type="scientific">Thalassomonas viridans</name>
    <dbReference type="NCBI Taxonomy" id="137584"/>
    <lineage>
        <taxon>Bacteria</taxon>
        <taxon>Pseudomonadati</taxon>
        <taxon>Pseudomonadota</taxon>
        <taxon>Gammaproteobacteria</taxon>
        <taxon>Alteromonadales</taxon>
        <taxon>Colwelliaceae</taxon>
        <taxon>Thalassomonas</taxon>
    </lineage>
</organism>
<reference evidence="7 8" key="2">
    <citation type="journal article" date="2022" name="Mar. Drugs">
        <title>Bioassay-Guided Fractionation Leads to the Detection of Cholic Acid Generated by the Rare Thalassomonas sp.</title>
        <authorList>
            <person name="Pheiffer F."/>
            <person name="Schneider Y.K."/>
            <person name="Hansen E.H."/>
            <person name="Andersen J.H."/>
            <person name="Isaksson J."/>
            <person name="Busche T."/>
            <person name="R C."/>
            <person name="Kalinowski J."/>
            <person name="Zyl L.V."/>
            <person name="Trindade M."/>
        </authorList>
    </citation>
    <scope>NUCLEOTIDE SEQUENCE [LARGE SCALE GENOMIC DNA]</scope>
    <source>
        <strain evidence="7 8">XOM25</strain>
    </source>
</reference>
<dbReference type="PANTHER" id="PTHR43649:SF31">
    <property type="entry name" value="SN-GLYCEROL-3-PHOSPHATE-BINDING PERIPLASMIC PROTEIN UGPB"/>
    <property type="match status" value="1"/>
</dbReference>
<comment type="subcellular location">
    <subcellularLocation>
        <location evidence="1">Periplasm</location>
    </subcellularLocation>
</comment>
<dbReference type="Pfam" id="PF01547">
    <property type="entry name" value="SBP_bac_1"/>
    <property type="match status" value="1"/>
</dbReference>
<keyword evidence="6" id="KW-0732">Signal</keyword>
<evidence type="ECO:0000313" key="7">
    <source>
        <dbReference type="EMBL" id="WDE03103.1"/>
    </source>
</evidence>
<reference evidence="7 8" key="1">
    <citation type="journal article" date="2015" name="Genome Announc.">
        <title>Draft Genome Sequences of Marine Isolates of Thalassomonas viridans and Thalassomonas actiniarum.</title>
        <authorList>
            <person name="Olonade I."/>
            <person name="van Zyl L.J."/>
            <person name="Trindade M."/>
        </authorList>
    </citation>
    <scope>NUCLEOTIDE SEQUENCE [LARGE SCALE GENOMIC DNA]</scope>
    <source>
        <strain evidence="7 8">XOM25</strain>
    </source>
</reference>
<evidence type="ECO:0000256" key="4">
    <source>
        <dbReference type="ARBA" id="ARBA00017470"/>
    </source>
</evidence>
<dbReference type="PANTHER" id="PTHR43649">
    <property type="entry name" value="ARABINOSE-BINDING PROTEIN-RELATED"/>
    <property type="match status" value="1"/>
</dbReference>
<dbReference type="CDD" id="cd13585">
    <property type="entry name" value="PBP2_TMBP_like"/>
    <property type="match status" value="1"/>
</dbReference>
<dbReference type="InterPro" id="IPR006059">
    <property type="entry name" value="SBP"/>
</dbReference>
<gene>
    <name evidence="7" type="ORF">SG34_016975</name>
</gene>
<name>A0AAF0C6X4_9GAMM</name>
<evidence type="ECO:0000256" key="2">
    <source>
        <dbReference type="ARBA" id="ARBA00008520"/>
    </source>
</evidence>
<accession>A0AAF0C6X4</accession>
<comment type="similarity">
    <text evidence="2">Belongs to the bacterial solute-binding protein 1 family.</text>
</comment>
<keyword evidence="8" id="KW-1185">Reference proteome</keyword>
<sequence length="392" mass="44609">MAGQNTAQIAITWSYWGNPWEVRVNERIIAVFESENPDIKVNSLHKPWSEYFQHVDGWLASDNPPDVLFLTSIQRYIEQGYLASLEPLIAEDSYNTGDFYPQLLSLFRHRGQLYGFPRDNDTKVIFYNKNLFDRAGLDYPQENWSWDEFFTTAKALTRPEQPQYGVAHSRDWLPMLMWQNTLNIADHQAYSREHMVSTPEGIAALAWFVKLIQQTSPLQHIDVTTSEAVSYFTRGQAAMLFGNHAVVPELLQFQGINWGVAGLPKGKVRVNKIGGAGYVISEKSGKKAAAWRFLKWLVSQKGQAIFTESGAMMPSRQSVSRSRVFSQLKDPAHARVFIEETLLGLKKVDYANDGKVDDILSRNLNEVLLGKRDFDQAMQQVKQDVEQLNAGD</sequence>
<protein>
    <recommendedName>
        <fullName evidence="4">sn-glycerol-3-phosphate-binding periplasmic protein UgpB</fullName>
    </recommendedName>
</protein>
<dbReference type="InterPro" id="IPR050490">
    <property type="entry name" value="Bact_solute-bd_prot1"/>
</dbReference>
<comment type="subunit">
    <text evidence="3">The complex is composed of two ATP-binding proteins (UgpC), two transmembrane proteins (UgpA and UgpE) and a solute-binding protein (UgpB).</text>
</comment>
<evidence type="ECO:0000256" key="6">
    <source>
        <dbReference type="ARBA" id="ARBA00022729"/>
    </source>
</evidence>